<gene>
    <name evidence="1" type="ORF">STCU_09759</name>
</gene>
<proteinExistence type="predicted"/>
<keyword evidence="2" id="KW-1185">Reference proteome</keyword>
<name>S9TKT2_9TRYP</name>
<dbReference type="EMBL" id="ATMH01009759">
    <property type="protein sequence ID" value="EPY18817.1"/>
    <property type="molecule type" value="Genomic_DNA"/>
</dbReference>
<accession>S9TKT2</accession>
<reference evidence="1 2" key="1">
    <citation type="journal article" date="2013" name="PLoS ONE">
        <title>Predicting the Proteins of Angomonas deanei, Strigomonas culicis and Their Respective Endosymbionts Reveals New Aspects of the Trypanosomatidae Family.</title>
        <authorList>
            <person name="Motta M.C."/>
            <person name="Martins A.C."/>
            <person name="de Souza S.S."/>
            <person name="Catta-Preta C.M."/>
            <person name="Silva R."/>
            <person name="Klein C.C."/>
            <person name="de Almeida L.G."/>
            <person name="de Lima Cunha O."/>
            <person name="Ciapina L.P."/>
            <person name="Brocchi M."/>
            <person name="Colabardini A.C."/>
            <person name="de Araujo Lima B."/>
            <person name="Machado C.R."/>
            <person name="de Almeida Soares C.M."/>
            <person name="Probst C.M."/>
            <person name="de Menezes C.B."/>
            <person name="Thompson C.E."/>
            <person name="Bartholomeu D.C."/>
            <person name="Gradia D.F."/>
            <person name="Pavoni D.P."/>
            <person name="Grisard E.C."/>
            <person name="Fantinatti-Garboggini F."/>
            <person name="Marchini F.K."/>
            <person name="Rodrigues-Luiz G.F."/>
            <person name="Wagner G."/>
            <person name="Goldman G.H."/>
            <person name="Fietto J.L."/>
            <person name="Elias M.C."/>
            <person name="Goldman M.H."/>
            <person name="Sagot M.F."/>
            <person name="Pereira M."/>
            <person name="Stoco P.H."/>
            <person name="de Mendonca-Neto R.P."/>
            <person name="Teixeira S.M."/>
            <person name="Maciel T.E."/>
            <person name="de Oliveira Mendes T.A."/>
            <person name="Urmenyi T.P."/>
            <person name="de Souza W."/>
            <person name="Schenkman S."/>
            <person name="de Vasconcelos A.T."/>
        </authorList>
    </citation>
    <scope>NUCLEOTIDE SEQUENCE [LARGE SCALE GENOMIC DNA]</scope>
</reference>
<comment type="caution">
    <text evidence="1">The sequence shown here is derived from an EMBL/GenBank/DDBJ whole genome shotgun (WGS) entry which is preliminary data.</text>
</comment>
<sequence length="671" mass="72191">MRPFQVSRLATLPCHSCRLGGVKLACVTSSPIVRYSSSSSSHHEPPTTTLSASPPLAPCATSPVWIEAVQHFYRVLEVRAGDAAIAYLGSEGLTSSSHVGQKASTASVHAAACTAMQLCLQHGRSAEALDVYVAACEEGLPSVGLEPSPPRTAAANIHRLALDALRTVPHRSHQRRVVAQLLAAEGVGAGPAAADDPRHPARLTAVSVAEDFRVQLRQQLGVLRTTRQLRLPLGRNYLLTQAQRALDDHRLRREVEVDPLLQLSSALLWHPFSYATPSLRWARRQGRLETLAHTVSTSGMSPIQRRRILEMEAAVAPVRRVCTHTLQYLTTLAPQWDALVARRVAEVLLLPEDARSIFPPDYRAKRQRARRAGSGARQLLAGGNGDAAWTDAAHRLFDPPVPAHEAAEAEAGGVGALDRALARASRILARRVFPNIIVPDAAFVLQHLQQLLQLGRHREIVLPHGVLLALARLAATTRDPKRFHARRALHALMQQTTTSDTPRLETAVRRGGAHSVAARHVRQRGGVTLLGLQDELALLERCPERTLLEDALGAAADRFDDDAGLPLGGRAAAGVGDVSATLVALQVGRLVAAPPGARQRPSSLSEVDALVAAIVQSNAPAAAVAPSEVPLFKTRSRAYWARMPVVLATTSDSTRAIAHMMGVRMYPPVEG</sequence>
<dbReference type="Proteomes" id="UP000015354">
    <property type="component" value="Unassembled WGS sequence"/>
</dbReference>
<dbReference type="AlphaFoldDB" id="S9TKT2"/>
<organism evidence="1 2">
    <name type="scientific">Strigomonas culicis</name>
    <dbReference type="NCBI Taxonomy" id="28005"/>
    <lineage>
        <taxon>Eukaryota</taxon>
        <taxon>Discoba</taxon>
        <taxon>Euglenozoa</taxon>
        <taxon>Kinetoplastea</taxon>
        <taxon>Metakinetoplastina</taxon>
        <taxon>Trypanosomatida</taxon>
        <taxon>Trypanosomatidae</taxon>
        <taxon>Strigomonadinae</taxon>
        <taxon>Strigomonas</taxon>
    </lineage>
</organism>
<protein>
    <submittedName>
        <fullName evidence="1">Uncharacterized protein</fullName>
    </submittedName>
</protein>
<dbReference type="OrthoDB" id="273058at2759"/>
<evidence type="ECO:0000313" key="2">
    <source>
        <dbReference type="Proteomes" id="UP000015354"/>
    </source>
</evidence>
<evidence type="ECO:0000313" key="1">
    <source>
        <dbReference type="EMBL" id="EPY18817.1"/>
    </source>
</evidence>